<feature type="repeat" description="TPR" evidence="3">
    <location>
        <begin position="378"/>
        <end position="411"/>
    </location>
</feature>
<keyword evidence="4" id="KW-0732">Signal</keyword>
<dbReference type="Proteomes" id="UP000538666">
    <property type="component" value="Unassembled WGS sequence"/>
</dbReference>
<dbReference type="Pfam" id="PF13181">
    <property type="entry name" value="TPR_8"/>
    <property type="match status" value="2"/>
</dbReference>
<dbReference type="Gene3D" id="1.25.40.10">
    <property type="entry name" value="Tetratricopeptide repeat domain"/>
    <property type="match status" value="4"/>
</dbReference>
<sequence length="471" mass="53287">MSRRPQFGLTILSLLLLSADFSFAADDREQKLNREFQSAVAQYKAGQYPQAAAQLEELLPQLPKNFEVQELLGLVYASESQNKKAIEHLQAAVELKPNSPEARTNLAATFSHAGRFDLAGEQFRKALELEPHNYNANHNLGEFYIHAGKITDALPLLEEAQRVDSSSYDNGYDLSLAYFLSGRLDAARQLIDTLIAQKNSGDLHNLLGEVEEKDGKFLAAAKEFEIAAQMEPSEENLFDLACEFLLHRTYEPAIDVYKKAIERYPDSARLRIGLGVTLYSRGQYDEAVKSLVAAADLTPRDPRCYLFLSKAYDSSLQQADEVIQRFRRYAELEPRNGLAQYYYAMSLWKGKRTGDSNLDIHQVEELLQKSIALDPSLAEAHVQLADLYDGQHAYDKSIPQYVRALELNQNLPDAHYRLGQDYIHTGRKDQAQAEFIVYQKQRAEHMAVIDKEKADVQQFVYAAKTEPVSKP</sequence>
<protein>
    <submittedName>
        <fullName evidence="5">Tetratricopeptide (TPR) repeat protein</fullName>
    </submittedName>
</protein>
<evidence type="ECO:0000313" key="5">
    <source>
        <dbReference type="EMBL" id="MBB6145345.1"/>
    </source>
</evidence>
<comment type="caution">
    <text evidence="5">The sequence shown here is derived from an EMBL/GenBank/DDBJ whole genome shotgun (WGS) entry which is preliminary data.</text>
</comment>
<feature type="repeat" description="TPR" evidence="3">
    <location>
        <begin position="268"/>
        <end position="301"/>
    </location>
</feature>
<dbReference type="PANTHER" id="PTHR45586:SF1">
    <property type="entry name" value="LIPOPOLYSACCHARIDE ASSEMBLY PROTEIN B"/>
    <property type="match status" value="1"/>
</dbReference>
<name>A0A841JXN2_9BACT</name>
<feature type="repeat" description="TPR" evidence="3">
    <location>
        <begin position="234"/>
        <end position="267"/>
    </location>
</feature>
<feature type="chain" id="PRO_5032322825" evidence="4">
    <location>
        <begin position="25"/>
        <end position="471"/>
    </location>
</feature>
<dbReference type="SUPFAM" id="SSF48452">
    <property type="entry name" value="TPR-like"/>
    <property type="match status" value="1"/>
</dbReference>
<accession>A0A841JXN2</accession>
<keyword evidence="6" id="KW-1185">Reference proteome</keyword>
<gene>
    <name evidence="5" type="ORF">HNQ77_003303</name>
</gene>
<dbReference type="SMART" id="SM00028">
    <property type="entry name" value="TPR"/>
    <property type="match status" value="8"/>
</dbReference>
<evidence type="ECO:0000256" key="4">
    <source>
        <dbReference type="SAM" id="SignalP"/>
    </source>
</evidence>
<proteinExistence type="predicted"/>
<evidence type="ECO:0000256" key="2">
    <source>
        <dbReference type="ARBA" id="ARBA00022803"/>
    </source>
</evidence>
<dbReference type="RefSeq" id="WP_231581557.1">
    <property type="nucleotide sequence ID" value="NZ_JACHEK010000006.1"/>
</dbReference>
<keyword evidence="2 3" id="KW-0802">TPR repeat</keyword>
<dbReference type="PROSITE" id="PS50005">
    <property type="entry name" value="TPR"/>
    <property type="match status" value="5"/>
</dbReference>
<dbReference type="EMBL" id="JACHEK010000006">
    <property type="protein sequence ID" value="MBB6145345.1"/>
    <property type="molecule type" value="Genomic_DNA"/>
</dbReference>
<dbReference type="AlphaFoldDB" id="A0A841JXN2"/>
<reference evidence="5 6" key="1">
    <citation type="submission" date="2020-08" db="EMBL/GenBank/DDBJ databases">
        <title>Genomic Encyclopedia of Type Strains, Phase IV (KMG-IV): sequencing the most valuable type-strain genomes for metagenomic binning, comparative biology and taxonomic classification.</title>
        <authorList>
            <person name="Goeker M."/>
        </authorList>
    </citation>
    <scope>NUCLEOTIDE SEQUENCE [LARGE SCALE GENOMIC DNA]</scope>
    <source>
        <strain evidence="5 6">DSM 103733</strain>
    </source>
</reference>
<dbReference type="Pfam" id="PF14559">
    <property type="entry name" value="TPR_19"/>
    <property type="match status" value="2"/>
</dbReference>
<organism evidence="5 6">
    <name type="scientific">Silvibacterium bohemicum</name>
    <dbReference type="NCBI Taxonomy" id="1577686"/>
    <lineage>
        <taxon>Bacteria</taxon>
        <taxon>Pseudomonadati</taxon>
        <taxon>Acidobacteriota</taxon>
        <taxon>Terriglobia</taxon>
        <taxon>Terriglobales</taxon>
        <taxon>Acidobacteriaceae</taxon>
        <taxon>Silvibacterium</taxon>
    </lineage>
</organism>
<dbReference type="Pfam" id="PF13432">
    <property type="entry name" value="TPR_16"/>
    <property type="match status" value="1"/>
</dbReference>
<dbReference type="InterPro" id="IPR051012">
    <property type="entry name" value="CellSynth/LPSAsmb/PSIAsmb"/>
</dbReference>
<feature type="signal peptide" evidence="4">
    <location>
        <begin position="1"/>
        <end position="24"/>
    </location>
</feature>
<dbReference type="InterPro" id="IPR011990">
    <property type="entry name" value="TPR-like_helical_dom_sf"/>
</dbReference>
<feature type="repeat" description="TPR" evidence="3">
    <location>
        <begin position="66"/>
        <end position="99"/>
    </location>
</feature>
<evidence type="ECO:0000256" key="3">
    <source>
        <dbReference type="PROSITE-ProRule" id="PRU00339"/>
    </source>
</evidence>
<dbReference type="SUPFAM" id="SSF81901">
    <property type="entry name" value="HCP-like"/>
    <property type="match status" value="1"/>
</dbReference>
<evidence type="ECO:0000256" key="1">
    <source>
        <dbReference type="ARBA" id="ARBA00022737"/>
    </source>
</evidence>
<evidence type="ECO:0000313" key="6">
    <source>
        <dbReference type="Proteomes" id="UP000538666"/>
    </source>
</evidence>
<keyword evidence="1" id="KW-0677">Repeat</keyword>
<dbReference type="InterPro" id="IPR019734">
    <property type="entry name" value="TPR_rpt"/>
</dbReference>
<dbReference type="PANTHER" id="PTHR45586">
    <property type="entry name" value="TPR REPEAT-CONTAINING PROTEIN PA4667"/>
    <property type="match status" value="1"/>
</dbReference>
<feature type="repeat" description="TPR" evidence="3">
    <location>
        <begin position="100"/>
        <end position="133"/>
    </location>
</feature>